<evidence type="ECO:0000256" key="1">
    <source>
        <dbReference type="SAM" id="Phobius"/>
    </source>
</evidence>
<evidence type="ECO:0000313" key="3">
    <source>
        <dbReference type="Proteomes" id="UP001159371"/>
    </source>
</evidence>
<organism evidence="2 3">
    <name type="scientific">Umezakia ovalisporum FSS-43</name>
    <dbReference type="NCBI Taxonomy" id="2740520"/>
    <lineage>
        <taxon>Bacteria</taxon>
        <taxon>Bacillati</taxon>
        <taxon>Cyanobacteriota</taxon>
        <taxon>Cyanophyceae</taxon>
        <taxon>Nostocales</taxon>
        <taxon>Nodulariaceae</taxon>
        <taxon>Umezakia</taxon>
    </lineage>
</organism>
<evidence type="ECO:0000313" key="2">
    <source>
        <dbReference type="EMBL" id="MDH6057191.1"/>
    </source>
</evidence>
<keyword evidence="3" id="KW-1185">Reference proteome</keyword>
<keyword evidence="1" id="KW-0812">Transmembrane</keyword>
<gene>
    <name evidence="2" type="ORF">NWP19_10455</name>
</gene>
<dbReference type="EMBL" id="JANQDO010000071">
    <property type="protein sequence ID" value="MDH6057191.1"/>
    <property type="molecule type" value="Genomic_DNA"/>
</dbReference>
<comment type="caution">
    <text evidence="2">The sequence shown here is derived from an EMBL/GenBank/DDBJ whole genome shotgun (WGS) entry which is preliminary data.</text>
</comment>
<sequence length="119" mass="12542">MKTAAFPTAQPTLSFPTVSQAAPKAASGSFFKNAEKNSLPWSFSALLIQTTVIAPLVLWTMSLAGGGDWQFALALMSSFAVLIPILSALSVRVVLPVFASSVVVNLGIILFNAAQIFLK</sequence>
<dbReference type="Proteomes" id="UP001159371">
    <property type="component" value="Unassembled WGS sequence"/>
</dbReference>
<feature type="transmembrane region" description="Helical" evidence="1">
    <location>
        <begin position="71"/>
        <end position="91"/>
    </location>
</feature>
<feature type="transmembrane region" description="Helical" evidence="1">
    <location>
        <begin position="45"/>
        <end position="64"/>
    </location>
</feature>
<accession>A0ABT6K4G8</accession>
<reference evidence="2 3" key="1">
    <citation type="journal article" date="2023" name="J. Phycol.">
        <title>Chrysosporum ovalisporum is synonymous with the true-branching cyanobacterium Umezakia natans (Nostocales/Aphanizomenonaceae).</title>
        <authorList>
            <person name="McGregor G.B."/>
            <person name="Sendall B.C."/>
            <person name="Niiyama Y."/>
            <person name="Tuji A."/>
            <person name="Willis A."/>
        </authorList>
    </citation>
    <scope>NUCLEOTIDE SEQUENCE [LARGE SCALE GENOMIC DNA]</scope>
    <source>
        <strain evidence="2 3">FSS-43</strain>
    </source>
</reference>
<dbReference type="RefSeq" id="WP_280656998.1">
    <property type="nucleotide sequence ID" value="NZ_JANQDO010000071.1"/>
</dbReference>
<protein>
    <submittedName>
        <fullName evidence="2">Uncharacterized protein</fullName>
    </submittedName>
</protein>
<feature type="transmembrane region" description="Helical" evidence="1">
    <location>
        <begin position="97"/>
        <end position="118"/>
    </location>
</feature>
<keyword evidence="1" id="KW-0472">Membrane</keyword>
<name>A0ABT6K4G8_9CYAN</name>
<proteinExistence type="predicted"/>
<keyword evidence="1" id="KW-1133">Transmembrane helix</keyword>